<dbReference type="NCBIfam" id="TIGR01509">
    <property type="entry name" value="HAD-SF-IA-v3"/>
    <property type="match status" value="1"/>
</dbReference>
<dbReference type="Pfam" id="PF00702">
    <property type="entry name" value="Hydrolase"/>
    <property type="match status" value="1"/>
</dbReference>
<reference evidence="2" key="3">
    <citation type="submission" date="2023-02" db="EMBL/GenBank/DDBJ databases">
        <authorList>
            <person name="Sun Q."/>
            <person name="Mori K."/>
        </authorList>
    </citation>
    <scope>NUCLEOTIDE SEQUENCE</scope>
    <source>
        <strain evidence="2">NBRC 108894</strain>
    </source>
</reference>
<dbReference type="EMBL" id="BSVB01000001">
    <property type="protein sequence ID" value="GMA93256.1"/>
    <property type="molecule type" value="Genomic_DNA"/>
</dbReference>
<reference evidence="2" key="1">
    <citation type="journal article" date="2014" name="Int. J. Syst. Evol. Microbiol.">
        <title>Complete genome of a new Firmicutes species belonging to the dominant human colonic microbiota ('Ruminococcus bicirculans') reveals two chromosomes and a selective capacity to utilize plant glucans.</title>
        <authorList>
            <consortium name="NISC Comparative Sequencing Program"/>
            <person name="Wegmann U."/>
            <person name="Louis P."/>
            <person name="Goesmann A."/>
            <person name="Henrissat B."/>
            <person name="Duncan S.H."/>
            <person name="Flint H.J."/>
        </authorList>
    </citation>
    <scope>NUCLEOTIDE SEQUENCE</scope>
    <source>
        <strain evidence="2">NBRC 108894</strain>
    </source>
</reference>
<dbReference type="SUPFAM" id="SSF56784">
    <property type="entry name" value="HAD-like"/>
    <property type="match status" value="1"/>
</dbReference>
<dbReference type="CDD" id="cd07505">
    <property type="entry name" value="HAD_BPGM-like"/>
    <property type="match status" value="1"/>
</dbReference>
<proteinExistence type="predicted"/>
<gene>
    <name evidence="1" type="ORF">GCM10025881_00800</name>
    <name evidence="2" type="ORF">GCM10025881_39820</name>
</gene>
<accession>A0ABQ6KD09</accession>
<protein>
    <submittedName>
        <fullName evidence="2">Haloacid dehalogenase</fullName>
    </submittedName>
</protein>
<dbReference type="Proteomes" id="UP001157034">
    <property type="component" value="Unassembled WGS sequence"/>
</dbReference>
<keyword evidence="3" id="KW-1185">Reference proteome</keyword>
<comment type="caution">
    <text evidence="2">The sequence shown here is derived from an EMBL/GenBank/DDBJ whole genome shotgun (WGS) entry which is preliminary data.</text>
</comment>
<dbReference type="Gene3D" id="3.40.50.1000">
    <property type="entry name" value="HAD superfamily/HAD-like"/>
    <property type="match status" value="1"/>
</dbReference>
<dbReference type="EMBL" id="BSVB01000001">
    <property type="protein sequence ID" value="GMA97158.1"/>
    <property type="molecule type" value="Genomic_DNA"/>
</dbReference>
<organism evidence="2 3">
    <name type="scientific">Pseudolysinimonas kribbensis</name>
    <dbReference type="NCBI Taxonomy" id="433641"/>
    <lineage>
        <taxon>Bacteria</taxon>
        <taxon>Bacillati</taxon>
        <taxon>Actinomycetota</taxon>
        <taxon>Actinomycetes</taxon>
        <taxon>Micrococcales</taxon>
        <taxon>Microbacteriaceae</taxon>
        <taxon>Pseudolysinimonas</taxon>
    </lineage>
</organism>
<sequence length="187" mass="19482">MGGTWTHDDALTLVGNALEVSALVLKSRGVDLEAREIVDLLTDRVLEQLRDTVPWRPGAQALLRDVRDAGIPTALVTMSLRRMADAISEVAGAAFDVVVAGDQVEHGKPDPEAYLTAASRLGVEAGDCVAIEDSEVGVAAAVASGASTIAVPSHLELPASAAYTLWPTLEGRGVADLAALHARRRAA</sequence>
<dbReference type="Gene3D" id="1.10.150.240">
    <property type="entry name" value="Putative phosphatase, domain 2"/>
    <property type="match status" value="1"/>
</dbReference>
<evidence type="ECO:0000313" key="1">
    <source>
        <dbReference type="EMBL" id="GMA93256.1"/>
    </source>
</evidence>
<dbReference type="InterPro" id="IPR023198">
    <property type="entry name" value="PGP-like_dom2"/>
</dbReference>
<dbReference type="PANTHER" id="PTHR18901:SF38">
    <property type="entry name" value="PSEUDOURIDINE-5'-PHOSPHATASE"/>
    <property type="match status" value="1"/>
</dbReference>
<dbReference type="InterPro" id="IPR006439">
    <property type="entry name" value="HAD-SF_hydro_IA"/>
</dbReference>
<evidence type="ECO:0000313" key="3">
    <source>
        <dbReference type="Proteomes" id="UP001157034"/>
    </source>
</evidence>
<dbReference type="PANTHER" id="PTHR18901">
    <property type="entry name" value="2-DEOXYGLUCOSE-6-PHOSPHATE PHOSPHATASE 2"/>
    <property type="match status" value="1"/>
</dbReference>
<dbReference type="InterPro" id="IPR036412">
    <property type="entry name" value="HAD-like_sf"/>
</dbReference>
<evidence type="ECO:0000313" key="2">
    <source>
        <dbReference type="EMBL" id="GMA97158.1"/>
    </source>
</evidence>
<dbReference type="InterPro" id="IPR023214">
    <property type="entry name" value="HAD_sf"/>
</dbReference>
<name>A0ABQ6KD09_9MICO</name>
<reference evidence="3" key="2">
    <citation type="journal article" date="2019" name="Int. J. Syst. Evol. Microbiol.">
        <title>The Global Catalogue of Microorganisms (GCM) 10K type strain sequencing project: providing services to taxonomists for standard genome sequencing and annotation.</title>
        <authorList>
            <consortium name="The Broad Institute Genomics Platform"/>
            <consortium name="The Broad Institute Genome Sequencing Center for Infectious Disease"/>
            <person name="Wu L."/>
            <person name="Ma J."/>
        </authorList>
    </citation>
    <scope>NUCLEOTIDE SEQUENCE [LARGE SCALE GENOMIC DNA]</scope>
    <source>
        <strain evidence="3">NBRC 108894</strain>
    </source>
</reference>